<keyword evidence="4 7" id="KW-1133">Transmembrane helix</keyword>
<evidence type="ECO:0000313" key="9">
    <source>
        <dbReference type="EMBL" id="MFB9902314.1"/>
    </source>
</evidence>
<sequence>MTLLNGVHLIALLGVLYLVAAAGRAVAKLLRLPSVIGEIALSLLLGPVLLAAAGPEVFAAVLPKDLTGVLHEVGDAGLVLFLVGIVYHLDHGSGGLRGRTVRRITAGSFLLPLVTGMVFAGWVVWLAPEELRGSASPPALVLMLAVAMSVTAVPVLARIIEDRDADLGGAGTLAMMASMLIDTLAWLLLAVALGLAAGGIGGVVGAFVAIAVGGVLAYAGHRGLSARRAGTFCASNLRTTALVVGVLALAAGAGARWAGLTAIFGAFLVGMMIPKGGGWPSVVTLVSRIGRGLVPVFFVVAGVTLSTGGLGGMPWGAALLATGLAVVGKIGGGYLGARWAGEDRVTGLRVGVLVNTRGLTEIVVLQVGYTAGLLTPGLFVALLVMALTTTALTGPLLDLIDHRAARAKPLARQGGAL</sequence>
<reference evidence="9 10" key="1">
    <citation type="submission" date="2024-09" db="EMBL/GenBank/DDBJ databases">
        <authorList>
            <person name="Sun Q."/>
            <person name="Mori K."/>
        </authorList>
    </citation>
    <scope>NUCLEOTIDE SEQUENCE [LARGE SCALE GENOMIC DNA]</scope>
    <source>
        <strain evidence="9 10">TBRC 7907</strain>
    </source>
</reference>
<evidence type="ECO:0000313" key="10">
    <source>
        <dbReference type="Proteomes" id="UP001589693"/>
    </source>
</evidence>
<keyword evidence="5" id="KW-0406">Ion transport</keyword>
<evidence type="ECO:0000256" key="5">
    <source>
        <dbReference type="ARBA" id="ARBA00023065"/>
    </source>
</evidence>
<evidence type="ECO:0000256" key="2">
    <source>
        <dbReference type="ARBA" id="ARBA00022448"/>
    </source>
</evidence>
<feature type="transmembrane region" description="Helical" evidence="7">
    <location>
        <begin position="195"/>
        <end position="219"/>
    </location>
</feature>
<feature type="domain" description="Cation/H+ exchanger transmembrane" evidence="8">
    <location>
        <begin position="19"/>
        <end position="396"/>
    </location>
</feature>
<dbReference type="Proteomes" id="UP001589693">
    <property type="component" value="Unassembled WGS sequence"/>
</dbReference>
<comment type="caution">
    <text evidence="9">The sequence shown here is derived from an EMBL/GenBank/DDBJ whole genome shotgun (WGS) entry which is preliminary data.</text>
</comment>
<dbReference type="InterPro" id="IPR006153">
    <property type="entry name" value="Cation/H_exchanger_TM"/>
</dbReference>
<evidence type="ECO:0000256" key="7">
    <source>
        <dbReference type="SAM" id="Phobius"/>
    </source>
</evidence>
<dbReference type="InterPro" id="IPR050794">
    <property type="entry name" value="CPA2_transporter"/>
</dbReference>
<keyword evidence="10" id="KW-1185">Reference proteome</keyword>
<evidence type="ECO:0000256" key="4">
    <source>
        <dbReference type="ARBA" id="ARBA00022989"/>
    </source>
</evidence>
<feature type="transmembrane region" description="Helical" evidence="7">
    <location>
        <begin position="109"/>
        <end position="127"/>
    </location>
</feature>
<evidence type="ECO:0000256" key="3">
    <source>
        <dbReference type="ARBA" id="ARBA00022692"/>
    </source>
</evidence>
<dbReference type="PANTHER" id="PTHR32468">
    <property type="entry name" value="CATION/H + ANTIPORTER"/>
    <property type="match status" value="1"/>
</dbReference>
<keyword evidence="2" id="KW-0813">Transport</keyword>
<feature type="transmembrane region" description="Helical" evidence="7">
    <location>
        <begin position="240"/>
        <end position="273"/>
    </location>
</feature>
<dbReference type="RefSeq" id="WP_377849402.1">
    <property type="nucleotide sequence ID" value="NZ_JBHLZU010000001.1"/>
</dbReference>
<feature type="transmembrane region" description="Helical" evidence="7">
    <location>
        <begin position="6"/>
        <end position="27"/>
    </location>
</feature>
<accession>A0ABV5ZQH1</accession>
<feature type="transmembrane region" description="Helical" evidence="7">
    <location>
        <begin position="68"/>
        <end position="89"/>
    </location>
</feature>
<dbReference type="Gene3D" id="1.20.1530.20">
    <property type="match status" value="1"/>
</dbReference>
<evidence type="ECO:0000259" key="8">
    <source>
        <dbReference type="Pfam" id="PF00999"/>
    </source>
</evidence>
<keyword evidence="6 7" id="KW-0472">Membrane</keyword>
<dbReference type="PANTHER" id="PTHR32468:SF0">
    <property type="entry name" value="K(+)_H(+) ANTIPORTER 1"/>
    <property type="match status" value="1"/>
</dbReference>
<feature type="transmembrane region" description="Helical" evidence="7">
    <location>
        <begin position="39"/>
        <end position="62"/>
    </location>
</feature>
<feature type="transmembrane region" description="Helical" evidence="7">
    <location>
        <begin position="293"/>
        <end position="310"/>
    </location>
</feature>
<evidence type="ECO:0000256" key="6">
    <source>
        <dbReference type="ARBA" id="ARBA00023136"/>
    </source>
</evidence>
<gene>
    <name evidence="9" type="ORF">ACFFQA_00050</name>
</gene>
<dbReference type="Pfam" id="PF00999">
    <property type="entry name" value="Na_H_Exchanger"/>
    <property type="match status" value="1"/>
</dbReference>
<feature type="transmembrane region" description="Helical" evidence="7">
    <location>
        <begin position="167"/>
        <end position="189"/>
    </location>
</feature>
<name>A0ABV5ZQH1_9PSEU</name>
<feature type="transmembrane region" description="Helical" evidence="7">
    <location>
        <begin position="317"/>
        <end position="337"/>
    </location>
</feature>
<proteinExistence type="predicted"/>
<evidence type="ECO:0000256" key="1">
    <source>
        <dbReference type="ARBA" id="ARBA00004141"/>
    </source>
</evidence>
<dbReference type="EMBL" id="JBHLZU010000001">
    <property type="protein sequence ID" value="MFB9902314.1"/>
    <property type="molecule type" value="Genomic_DNA"/>
</dbReference>
<protein>
    <submittedName>
        <fullName evidence="9">Cation:proton antiporter</fullName>
    </submittedName>
</protein>
<feature type="transmembrane region" description="Helical" evidence="7">
    <location>
        <begin position="139"/>
        <end position="160"/>
    </location>
</feature>
<keyword evidence="3 7" id="KW-0812">Transmembrane</keyword>
<organism evidence="9 10">
    <name type="scientific">Allokutzneria oryzae</name>
    <dbReference type="NCBI Taxonomy" id="1378989"/>
    <lineage>
        <taxon>Bacteria</taxon>
        <taxon>Bacillati</taxon>
        <taxon>Actinomycetota</taxon>
        <taxon>Actinomycetes</taxon>
        <taxon>Pseudonocardiales</taxon>
        <taxon>Pseudonocardiaceae</taxon>
        <taxon>Allokutzneria</taxon>
    </lineage>
</organism>
<dbReference type="InterPro" id="IPR038770">
    <property type="entry name" value="Na+/solute_symporter_sf"/>
</dbReference>
<comment type="subcellular location">
    <subcellularLocation>
        <location evidence="1">Membrane</location>
        <topology evidence="1">Multi-pass membrane protein</topology>
    </subcellularLocation>
</comment>